<dbReference type="GO" id="GO:0022857">
    <property type="term" value="F:transmembrane transporter activity"/>
    <property type="evidence" value="ECO:0007669"/>
    <property type="project" value="InterPro"/>
</dbReference>
<keyword evidence="5 7" id="KW-1133">Transmembrane helix</keyword>
<evidence type="ECO:0000256" key="3">
    <source>
        <dbReference type="ARBA" id="ARBA00022475"/>
    </source>
</evidence>
<dbReference type="CDD" id="cd06173">
    <property type="entry name" value="MFS_MefA_like"/>
    <property type="match status" value="1"/>
</dbReference>
<reference evidence="9" key="1">
    <citation type="submission" date="2022-10" db="EMBL/GenBank/DDBJ databases">
        <title>Description of Fervidibacillus gen. nov. in the family Fervidibacillaceae fam. nov. with two species, Fervidibacillus albus sp. nov., and Fervidibacillus halotolerans sp. nov., isolated from tidal flat sediments.</title>
        <authorList>
            <person name="Kwon K.K."/>
            <person name="Yang S.-H."/>
        </authorList>
    </citation>
    <scope>NUCLEOTIDE SEQUENCE</scope>
    <source>
        <strain evidence="9">JCM 19140</strain>
    </source>
</reference>
<feature type="transmembrane region" description="Helical" evidence="7">
    <location>
        <begin position="376"/>
        <end position="400"/>
    </location>
</feature>
<dbReference type="InterPro" id="IPR011701">
    <property type="entry name" value="MFS"/>
</dbReference>
<keyword evidence="10" id="KW-1185">Reference proteome</keyword>
<evidence type="ECO:0000313" key="10">
    <source>
        <dbReference type="Proteomes" id="UP001209318"/>
    </source>
</evidence>
<feature type="transmembrane region" description="Helical" evidence="7">
    <location>
        <begin position="222"/>
        <end position="240"/>
    </location>
</feature>
<evidence type="ECO:0000256" key="2">
    <source>
        <dbReference type="ARBA" id="ARBA00022448"/>
    </source>
</evidence>
<feature type="transmembrane region" description="Helical" evidence="7">
    <location>
        <begin position="136"/>
        <end position="160"/>
    </location>
</feature>
<keyword evidence="2" id="KW-0813">Transport</keyword>
<feature type="transmembrane region" description="Helical" evidence="7">
    <location>
        <begin position="314"/>
        <end position="336"/>
    </location>
</feature>
<dbReference type="PANTHER" id="PTHR43266">
    <property type="entry name" value="MACROLIDE-EFFLUX PROTEIN"/>
    <property type="match status" value="1"/>
</dbReference>
<feature type="transmembrane region" description="Helical" evidence="7">
    <location>
        <begin position="289"/>
        <end position="308"/>
    </location>
</feature>
<evidence type="ECO:0000313" key="9">
    <source>
        <dbReference type="EMBL" id="MCU9613219.1"/>
    </source>
</evidence>
<dbReference type="AlphaFoldDB" id="A0AAE3ITL4"/>
<protein>
    <submittedName>
        <fullName evidence="9">MFS transporter</fullName>
    </submittedName>
</protein>
<feature type="transmembrane region" description="Helical" evidence="7">
    <location>
        <begin position="78"/>
        <end position="96"/>
    </location>
</feature>
<dbReference type="InterPro" id="IPR036259">
    <property type="entry name" value="MFS_trans_sf"/>
</dbReference>
<dbReference type="Gene3D" id="1.20.1250.20">
    <property type="entry name" value="MFS general substrate transporter like domains"/>
    <property type="match status" value="1"/>
</dbReference>
<feature type="transmembrane region" description="Helical" evidence="7">
    <location>
        <begin position="260"/>
        <end position="282"/>
    </location>
</feature>
<dbReference type="Proteomes" id="UP001209318">
    <property type="component" value="Unassembled WGS sequence"/>
</dbReference>
<feature type="transmembrane region" description="Helical" evidence="7">
    <location>
        <begin position="12"/>
        <end position="34"/>
    </location>
</feature>
<proteinExistence type="predicted"/>
<evidence type="ECO:0000256" key="6">
    <source>
        <dbReference type="ARBA" id="ARBA00023136"/>
    </source>
</evidence>
<feature type="transmembrane region" description="Helical" evidence="7">
    <location>
        <begin position="166"/>
        <end position="185"/>
    </location>
</feature>
<evidence type="ECO:0000259" key="8">
    <source>
        <dbReference type="PROSITE" id="PS50850"/>
    </source>
</evidence>
<dbReference type="InterPro" id="IPR020846">
    <property type="entry name" value="MFS_dom"/>
</dbReference>
<dbReference type="SUPFAM" id="SSF103473">
    <property type="entry name" value="MFS general substrate transporter"/>
    <property type="match status" value="1"/>
</dbReference>
<keyword evidence="6 7" id="KW-0472">Membrane</keyword>
<keyword evidence="4 7" id="KW-0812">Transmembrane</keyword>
<dbReference type="InterPro" id="IPR022324">
    <property type="entry name" value="Bacilysin_exporter_BacE_put"/>
</dbReference>
<dbReference type="PROSITE" id="PS50850">
    <property type="entry name" value="MFS"/>
    <property type="match status" value="1"/>
</dbReference>
<dbReference type="GO" id="GO:0005886">
    <property type="term" value="C:plasma membrane"/>
    <property type="evidence" value="ECO:0007669"/>
    <property type="project" value="UniProtKB-SubCell"/>
</dbReference>
<evidence type="ECO:0000256" key="1">
    <source>
        <dbReference type="ARBA" id="ARBA00004651"/>
    </source>
</evidence>
<name>A0AAE3ITL4_9BACI</name>
<evidence type="ECO:0000256" key="7">
    <source>
        <dbReference type="SAM" id="Phobius"/>
    </source>
</evidence>
<organism evidence="9 10">
    <name type="scientific">Perspicuibacillus lycopersici</name>
    <dbReference type="NCBI Taxonomy" id="1325689"/>
    <lineage>
        <taxon>Bacteria</taxon>
        <taxon>Bacillati</taxon>
        <taxon>Bacillota</taxon>
        <taxon>Bacilli</taxon>
        <taxon>Bacillales</taxon>
        <taxon>Bacillaceae</taxon>
        <taxon>Perspicuibacillus</taxon>
    </lineage>
</organism>
<dbReference type="RefSeq" id="WP_263072429.1">
    <property type="nucleotide sequence ID" value="NZ_JAOUSF010000002.1"/>
</dbReference>
<feature type="transmembrane region" description="Helical" evidence="7">
    <location>
        <begin position="46"/>
        <end position="66"/>
    </location>
</feature>
<dbReference type="EMBL" id="JAOUSF010000002">
    <property type="protein sequence ID" value="MCU9613219.1"/>
    <property type="molecule type" value="Genomic_DNA"/>
</dbReference>
<keyword evidence="3" id="KW-1003">Cell membrane</keyword>
<feature type="transmembrane region" description="Helical" evidence="7">
    <location>
        <begin position="348"/>
        <end position="370"/>
    </location>
</feature>
<gene>
    <name evidence="9" type="ORF">OEV98_06595</name>
</gene>
<feature type="transmembrane region" description="Helical" evidence="7">
    <location>
        <begin position="102"/>
        <end position="124"/>
    </location>
</feature>
<dbReference type="PRINTS" id="PR01988">
    <property type="entry name" value="EXPORTERBACE"/>
</dbReference>
<evidence type="ECO:0000256" key="4">
    <source>
        <dbReference type="ARBA" id="ARBA00022692"/>
    </source>
</evidence>
<sequence length="416" mass="45774">MVWKKRLALWKYPLTLLLGIGVSNLGEWIYFLSLNLLVFHMTDSPLAVSGLYIIGPIATLCTNFWSGSLIDRINKRKLLVFLDIFRALVIAMLPFMSSIVFIYFFVFIINMANSIFAPTSMVYITKLIPIEHRKRFNSFHSLITSGAFLLGPAVAGLLFLVNTPIFAIYINAIALFFSGMIMLLMPDLEKDSVLSVERDTSSIALLKRDWKVVTTFSVRNKYVAGIYLLFNIVMVIMASAVDSLEAVFAKEVLLLTDSAYGFLVTLAGAGVLIGALVNTVVVKNMKTSSLIGFGTLFVAGGYIIYAFSSSFTGAAIGFIVLAFFMAFANSGYLTFYQNNIPVEIMGRVGSVYGIIKAILLIVAISVIGVAAQFSSIQLVVIIGVMVMLVFSILLAVLCILPSRKAFYITENIQKEQ</sequence>
<dbReference type="PANTHER" id="PTHR43266:SF2">
    <property type="entry name" value="MAJOR FACILITATOR SUPERFAMILY (MFS) PROFILE DOMAIN-CONTAINING PROTEIN"/>
    <property type="match status" value="1"/>
</dbReference>
<evidence type="ECO:0000256" key="5">
    <source>
        <dbReference type="ARBA" id="ARBA00022989"/>
    </source>
</evidence>
<comment type="caution">
    <text evidence="9">The sequence shown here is derived from an EMBL/GenBank/DDBJ whole genome shotgun (WGS) entry which is preliminary data.</text>
</comment>
<feature type="domain" description="Major facilitator superfamily (MFS) profile" evidence="8">
    <location>
        <begin position="12"/>
        <end position="403"/>
    </location>
</feature>
<dbReference type="Pfam" id="PF07690">
    <property type="entry name" value="MFS_1"/>
    <property type="match status" value="1"/>
</dbReference>
<comment type="subcellular location">
    <subcellularLocation>
        <location evidence="1">Cell membrane</location>
        <topology evidence="1">Multi-pass membrane protein</topology>
    </subcellularLocation>
</comment>
<accession>A0AAE3ITL4</accession>